<keyword evidence="2" id="KW-1133">Transmembrane helix</keyword>
<evidence type="ECO:0000313" key="4">
    <source>
        <dbReference type="EMBL" id="OEL38160.1"/>
    </source>
</evidence>
<evidence type="ECO:0000313" key="5">
    <source>
        <dbReference type="Proteomes" id="UP000095767"/>
    </source>
</evidence>
<keyword evidence="2" id="KW-0472">Membrane</keyword>
<feature type="region of interest" description="Disordered" evidence="1">
    <location>
        <begin position="551"/>
        <end position="576"/>
    </location>
</feature>
<dbReference type="STRING" id="888268.A0A1E5WM05"/>
<sequence length="576" mass="63814">MAPQKVFLGGLFDVAGHDLVIVASTPAYSMVARNMSEEDNALRGFLHVRDHRIAKASAKRRKNLKQKPMKQHSPIFKAKVVHDLAQGKLCLQGYGRQGPPHGLWLRRPTLPIQALHQLCARHPQSQHFHHQQVQDEGSKWWNSYTAGVYQLYQGANLFEVEVSSCATNGSWQDLPNAFLGNYSVITIRNLSTEPMLYAFSGKFLGHHLIRSVVQFLVAWVIFVLHLITGTRTKLSVVNKRSIGCNIIRDLTKLGRLIGGTSLMCHIVKISEKHQMDNENIVLYFSSSKAGQLVLLVDDHLKLPGVLKTHRDLTIILLRNEPVIGHLVLDGGSLLCNTWQLYLGEEVQGVSVGCDACRFGASIFQATTIKLGKLIRHSVESLVFAVPAPPRFKLPILHVEGQTGNGSGTSGSACNIIFKFHFYSPIIEDPFCYLSQLSRSITQSKDGTHTAGNPVMHDNRKPRYLAAFYSNSISFVASIVVIVLLLPKQLHNKWWLRVMNMTIAFDLLGLLVAYAAGSSRTWKTSVYVSALIVAVLAYFAIHVVLSSFTRSRSKKTAPGPQASAAHPNEEGNGGHQE</sequence>
<gene>
    <name evidence="4" type="ORF">BAE44_0000821</name>
</gene>
<feature type="domain" description="PGG" evidence="3">
    <location>
        <begin position="442"/>
        <end position="519"/>
    </location>
</feature>
<comment type="caution">
    <text evidence="4">The sequence shown here is derived from an EMBL/GenBank/DDBJ whole genome shotgun (WGS) entry which is preliminary data.</text>
</comment>
<dbReference type="Pfam" id="PF13962">
    <property type="entry name" value="PGG"/>
    <property type="match status" value="1"/>
</dbReference>
<protein>
    <recommendedName>
        <fullName evidence="3">PGG domain-containing protein</fullName>
    </recommendedName>
</protein>
<dbReference type="AlphaFoldDB" id="A0A1E5WM05"/>
<evidence type="ECO:0000256" key="2">
    <source>
        <dbReference type="SAM" id="Phobius"/>
    </source>
</evidence>
<feature type="transmembrane region" description="Helical" evidence="2">
    <location>
        <begin position="525"/>
        <end position="544"/>
    </location>
</feature>
<evidence type="ECO:0000259" key="3">
    <source>
        <dbReference type="Pfam" id="PF13962"/>
    </source>
</evidence>
<feature type="transmembrane region" description="Helical" evidence="2">
    <location>
        <begin position="463"/>
        <end position="486"/>
    </location>
</feature>
<feature type="transmembrane region" description="Helical" evidence="2">
    <location>
        <begin position="493"/>
        <end position="513"/>
    </location>
</feature>
<accession>A0A1E5WM05</accession>
<evidence type="ECO:0000256" key="1">
    <source>
        <dbReference type="SAM" id="MobiDB-lite"/>
    </source>
</evidence>
<dbReference type="Proteomes" id="UP000095767">
    <property type="component" value="Unassembled WGS sequence"/>
</dbReference>
<proteinExistence type="predicted"/>
<name>A0A1E5WM05_9POAL</name>
<dbReference type="InterPro" id="IPR026961">
    <property type="entry name" value="PGG_dom"/>
</dbReference>
<organism evidence="4 5">
    <name type="scientific">Dichanthelium oligosanthes</name>
    <dbReference type="NCBI Taxonomy" id="888268"/>
    <lineage>
        <taxon>Eukaryota</taxon>
        <taxon>Viridiplantae</taxon>
        <taxon>Streptophyta</taxon>
        <taxon>Embryophyta</taxon>
        <taxon>Tracheophyta</taxon>
        <taxon>Spermatophyta</taxon>
        <taxon>Magnoliopsida</taxon>
        <taxon>Liliopsida</taxon>
        <taxon>Poales</taxon>
        <taxon>Poaceae</taxon>
        <taxon>PACMAD clade</taxon>
        <taxon>Panicoideae</taxon>
        <taxon>Panicodae</taxon>
        <taxon>Paniceae</taxon>
        <taxon>Dichantheliinae</taxon>
        <taxon>Dichanthelium</taxon>
    </lineage>
</organism>
<dbReference type="EMBL" id="LWDX02002834">
    <property type="protein sequence ID" value="OEL38160.1"/>
    <property type="molecule type" value="Genomic_DNA"/>
</dbReference>
<keyword evidence="2" id="KW-0812">Transmembrane</keyword>
<keyword evidence="5" id="KW-1185">Reference proteome</keyword>
<reference evidence="4 5" key="1">
    <citation type="submission" date="2016-09" db="EMBL/GenBank/DDBJ databases">
        <title>The draft genome of Dichanthelium oligosanthes: A C3 panicoid grass species.</title>
        <authorList>
            <person name="Studer A.J."/>
            <person name="Schnable J.C."/>
            <person name="Brutnell T.P."/>
        </authorList>
    </citation>
    <scope>NUCLEOTIDE SEQUENCE [LARGE SCALE GENOMIC DNA]</scope>
    <source>
        <strain evidence="5">cv. Kellogg 1175</strain>
        <tissue evidence="4">Leaf</tissue>
    </source>
</reference>